<reference evidence="9" key="1">
    <citation type="journal article" date="2013" name="Genome Announc.">
        <title>Draft genome sequence of Botrytis cinerea BcDW1, inoculum for noble rot of grape berries.</title>
        <authorList>
            <person name="Blanco-Ulate B."/>
            <person name="Allen G."/>
            <person name="Powell A.L."/>
            <person name="Cantu D."/>
        </authorList>
    </citation>
    <scope>NUCLEOTIDE SEQUENCE [LARGE SCALE GENOMIC DNA]</scope>
    <source>
        <strain evidence="9">BcDW1</strain>
    </source>
</reference>
<protein>
    <recommendedName>
        <fullName evidence="7">Rhodopsin domain-containing protein</fullName>
    </recommendedName>
</protein>
<sequence>MTYYGDHAPRVTTTVITLMTIAYVVFGLRLYTRLQNKAWGMDDWCMTTAVIPFTALTIACLGGSFRGVGVHESRMTPEQKTVGLEYFFFFEIFYCAAIIPIKLSISFMLMRIATGRRVYINSIYAISTMFTIMNLIAFLYIIFQCSPVQYAWNTSIVGKCNPAKTLADIYYATTAVNIVTDWFSAILPIPLLWNVQLNRNAKLSVGFILGLGALASLSACIRLFYTVNLTNSQDYLSYQLYLPVGVSDVMIWGYAENGVGMIVGCISTLRPLFRRLLNLGGESIPKRTPNFHTMWPSNNVRSGGQDEEWVVLSETDDTMAKARNSHAPIRGSESKECILGNETTNTGLQDFTCPREGSKLESRGS</sequence>
<feature type="transmembrane region" description="Helical" evidence="6">
    <location>
        <begin position="12"/>
        <end position="32"/>
    </location>
</feature>
<dbReference type="InterPro" id="IPR049326">
    <property type="entry name" value="Rhodopsin_dom_fungi"/>
</dbReference>
<evidence type="ECO:0000256" key="1">
    <source>
        <dbReference type="ARBA" id="ARBA00004141"/>
    </source>
</evidence>
<name>M7TW36_BOTF1</name>
<feature type="transmembrane region" description="Helical" evidence="6">
    <location>
        <begin position="205"/>
        <end position="225"/>
    </location>
</feature>
<dbReference type="STRING" id="1290391.M7TW36"/>
<dbReference type="InterPro" id="IPR052337">
    <property type="entry name" value="SAT4-like"/>
</dbReference>
<feature type="transmembrane region" description="Helical" evidence="6">
    <location>
        <begin position="44"/>
        <end position="66"/>
    </location>
</feature>
<evidence type="ECO:0000256" key="4">
    <source>
        <dbReference type="ARBA" id="ARBA00023136"/>
    </source>
</evidence>
<dbReference type="Proteomes" id="UP000012045">
    <property type="component" value="Unassembled WGS sequence"/>
</dbReference>
<comment type="similarity">
    <text evidence="5">Belongs to the SAT4 family.</text>
</comment>
<evidence type="ECO:0000256" key="2">
    <source>
        <dbReference type="ARBA" id="ARBA00022692"/>
    </source>
</evidence>
<feature type="transmembrane region" description="Helical" evidence="6">
    <location>
        <begin position="122"/>
        <end position="143"/>
    </location>
</feature>
<keyword evidence="4 6" id="KW-0472">Membrane</keyword>
<comment type="subcellular location">
    <subcellularLocation>
        <location evidence="1">Membrane</location>
        <topology evidence="1">Multi-pass membrane protein</topology>
    </subcellularLocation>
</comment>
<keyword evidence="2 6" id="KW-0812">Transmembrane</keyword>
<feature type="transmembrane region" description="Helical" evidence="6">
    <location>
        <begin position="169"/>
        <end position="193"/>
    </location>
</feature>
<dbReference type="OrthoDB" id="3897607at2759"/>
<keyword evidence="3 6" id="KW-1133">Transmembrane helix</keyword>
<proteinExistence type="inferred from homology"/>
<feature type="domain" description="Rhodopsin" evidence="7">
    <location>
        <begin position="28"/>
        <end position="275"/>
    </location>
</feature>
<feature type="transmembrane region" description="Helical" evidence="6">
    <location>
        <begin position="249"/>
        <end position="269"/>
    </location>
</feature>
<evidence type="ECO:0000256" key="3">
    <source>
        <dbReference type="ARBA" id="ARBA00022989"/>
    </source>
</evidence>
<dbReference type="Pfam" id="PF20684">
    <property type="entry name" value="Fung_rhodopsin"/>
    <property type="match status" value="1"/>
</dbReference>
<organism evidence="8 9">
    <name type="scientific">Botryotinia fuckeliana (strain BcDW1)</name>
    <name type="common">Noble rot fungus</name>
    <name type="synonym">Botrytis cinerea</name>
    <dbReference type="NCBI Taxonomy" id="1290391"/>
    <lineage>
        <taxon>Eukaryota</taxon>
        <taxon>Fungi</taxon>
        <taxon>Dikarya</taxon>
        <taxon>Ascomycota</taxon>
        <taxon>Pezizomycotina</taxon>
        <taxon>Leotiomycetes</taxon>
        <taxon>Helotiales</taxon>
        <taxon>Sclerotiniaceae</taxon>
        <taxon>Botrytis</taxon>
    </lineage>
</organism>
<dbReference type="EMBL" id="KB707807">
    <property type="protein sequence ID" value="EMR87841.1"/>
    <property type="molecule type" value="Genomic_DNA"/>
</dbReference>
<gene>
    <name evidence="8" type="ORF">BcDW1_3543</name>
</gene>
<dbReference type="PANTHER" id="PTHR33048:SF31">
    <property type="entry name" value="INTEGRAL MEMBRANE PROTEIN"/>
    <property type="match status" value="1"/>
</dbReference>
<evidence type="ECO:0000259" key="7">
    <source>
        <dbReference type="Pfam" id="PF20684"/>
    </source>
</evidence>
<evidence type="ECO:0000313" key="9">
    <source>
        <dbReference type="Proteomes" id="UP000012045"/>
    </source>
</evidence>
<feature type="transmembrane region" description="Helical" evidence="6">
    <location>
        <begin position="86"/>
        <end position="110"/>
    </location>
</feature>
<accession>M7TW36</accession>
<evidence type="ECO:0000256" key="5">
    <source>
        <dbReference type="ARBA" id="ARBA00038359"/>
    </source>
</evidence>
<dbReference type="AlphaFoldDB" id="M7TW36"/>
<evidence type="ECO:0000256" key="6">
    <source>
        <dbReference type="SAM" id="Phobius"/>
    </source>
</evidence>
<dbReference type="GO" id="GO:0016020">
    <property type="term" value="C:membrane"/>
    <property type="evidence" value="ECO:0007669"/>
    <property type="project" value="UniProtKB-SubCell"/>
</dbReference>
<evidence type="ECO:0000313" key="8">
    <source>
        <dbReference type="EMBL" id="EMR87841.1"/>
    </source>
</evidence>
<dbReference type="HOGENOM" id="CLU_028200_3_1_1"/>
<dbReference type="PANTHER" id="PTHR33048">
    <property type="entry name" value="PTH11-LIKE INTEGRAL MEMBRANE PROTEIN (AFU_ORTHOLOGUE AFUA_5G11245)"/>
    <property type="match status" value="1"/>
</dbReference>